<dbReference type="Pfam" id="PF14737">
    <property type="entry name" value="DUF4470"/>
    <property type="match status" value="1"/>
</dbReference>
<keyword evidence="3" id="KW-0862">Zinc</keyword>
<dbReference type="AlphaFoldDB" id="A0A7D8UJ14"/>
<evidence type="ECO:0000313" key="7">
    <source>
        <dbReference type="Proteomes" id="UP000481288"/>
    </source>
</evidence>
<evidence type="ECO:0000256" key="3">
    <source>
        <dbReference type="ARBA" id="ARBA00022833"/>
    </source>
</evidence>
<dbReference type="GO" id="GO:0008270">
    <property type="term" value="F:zinc ion binding"/>
    <property type="evidence" value="ECO:0007669"/>
    <property type="project" value="UniProtKB-KW"/>
</dbReference>
<evidence type="ECO:0000259" key="5">
    <source>
        <dbReference type="PROSITE" id="PS50865"/>
    </source>
</evidence>
<evidence type="ECO:0000256" key="2">
    <source>
        <dbReference type="ARBA" id="ARBA00022771"/>
    </source>
</evidence>
<evidence type="ECO:0000313" key="6">
    <source>
        <dbReference type="EMBL" id="TVY50246.1"/>
    </source>
</evidence>
<dbReference type="InterPro" id="IPR027974">
    <property type="entry name" value="DUF4470"/>
</dbReference>
<dbReference type="InterPro" id="IPR052452">
    <property type="entry name" value="Ankyrin-MYND_dom_contain_2"/>
</dbReference>
<name>A0A7D8UJ14_9HELO</name>
<gene>
    <name evidence="6" type="ORF">LCER1_G008522</name>
</gene>
<comment type="caution">
    <text evidence="6">The sequence shown here is derived from an EMBL/GenBank/DDBJ whole genome shotgun (WGS) entry which is preliminary data.</text>
</comment>
<organism evidence="6 7">
    <name type="scientific">Lachnellula cervina</name>
    <dbReference type="NCBI Taxonomy" id="1316786"/>
    <lineage>
        <taxon>Eukaryota</taxon>
        <taxon>Fungi</taxon>
        <taxon>Dikarya</taxon>
        <taxon>Ascomycota</taxon>
        <taxon>Pezizomycotina</taxon>
        <taxon>Leotiomycetes</taxon>
        <taxon>Helotiales</taxon>
        <taxon>Lachnaceae</taxon>
        <taxon>Lachnellula</taxon>
    </lineage>
</organism>
<sequence length="578" mass="65582">MAEMALITQFPCANTEHVEDGERSPCPKTASLTCSACLLVQYCSKQCQVQHWSLHKLDCKSSLMKATWKPQWETENRKPAFINGPGGGPSVKTHGVQKYLWGNMPALDVLRCKQNEGDEILGDLGLLFAASGDVRNVISTLAELPTTFNGNCSIMTNDRDFDIVARNVILLLTALHFGREDAVPTILHLWYSALITEETYRALRDNILPLIQEVCSKIREKPLASLQAKTWKYGTRSVRLVLQKEQWDRLPSYLEVPSGLSAAQAHQIRIATMLAPERRDYIDRAMFTRPPAMRVCTTRFREDGILLPFGSPRTNFNTPNPTFYQTKDSWPMKDSADPLDGWPVEQVILSAPPAKKDIYGCLYLHIQAVLLRFLQRIEDLPVSFQLLCVDAMELPNMLKECGVGRHSFDRIEVSNIADGGYLGPIKTLATFSTLLKQPSQNPHATLITLFLNAIDEVSTSADRLANIIPETNRLQRYLPLNMQPVSQKHNHLYGAEFLAFSDARIMMGDFDKLFQRYVDKWKMEDLGKMLGMEMKGQNTVVDKWPLRLKENATQEHFDLLRASAHQGLERYVEWRVAR</sequence>
<evidence type="ECO:0000256" key="1">
    <source>
        <dbReference type="ARBA" id="ARBA00022723"/>
    </source>
</evidence>
<accession>A0A7D8UJ14</accession>
<keyword evidence="2 4" id="KW-0863">Zinc-finger</keyword>
<proteinExistence type="predicted"/>
<dbReference type="Gene3D" id="6.10.140.2220">
    <property type="match status" value="1"/>
</dbReference>
<dbReference type="OrthoDB" id="5282002at2759"/>
<keyword evidence="1" id="KW-0479">Metal-binding</keyword>
<dbReference type="Pfam" id="PF01753">
    <property type="entry name" value="zf-MYND"/>
    <property type="match status" value="1"/>
</dbReference>
<keyword evidence="7" id="KW-1185">Reference proteome</keyword>
<protein>
    <recommendedName>
        <fullName evidence="5">MYND-type domain-containing protein</fullName>
    </recommendedName>
</protein>
<dbReference type="InterPro" id="IPR002893">
    <property type="entry name" value="Znf_MYND"/>
</dbReference>
<dbReference type="EMBL" id="QGMG01001222">
    <property type="protein sequence ID" value="TVY50246.1"/>
    <property type="molecule type" value="Genomic_DNA"/>
</dbReference>
<dbReference type="PANTHER" id="PTHR24150">
    <property type="entry name" value="ANKYRIN REPEAT AND MYND DOMAIN-CONTAINING PROTEIN 2"/>
    <property type="match status" value="1"/>
</dbReference>
<evidence type="ECO:0000256" key="4">
    <source>
        <dbReference type="PROSITE-ProRule" id="PRU00134"/>
    </source>
</evidence>
<dbReference type="SUPFAM" id="SSF144232">
    <property type="entry name" value="HIT/MYND zinc finger-like"/>
    <property type="match status" value="1"/>
</dbReference>
<reference evidence="6 7" key="1">
    <citation type="submission" date="2018-05" db="EMBL/GenBank/DDBJ databases">
        <title>Whole genome sequencing for identification of molecular markers to develop diagnostic detection tools for the regulated plant pathogen Lachnellula willkommii.</title>
        <authorList>
            <person name="Giroux E."/>
            <person name="Bilodeau G."/>
        </authorList>
    </citation>
    <scope>NUCLEOTIDE SEQUENCE [LARGE SCALE GENOMIC DNA]</scope>
    <source>
        <strain evidence="6 7">CBS 625.97</strain>
    </source>
</reference>
<dbReference type="PROSITE" id="PS50865">
    <property type="entry name" value="ZF_MYND_2"/>
    <property type="match status" value="1"/>
</dbReference>
<feature type="domain" description="MYND-type" evidence="5">
    <location>
        <begin position="23"/>
        <end position="59"/>
    </location>
</feature>
<dbReference type="Proteomes" id="UP000481288">
    <property type="component" value="Unassembled WGS sequence"/>
</dbReference>
<dbReference type="PANTHER" id="PTHR24150:SF14">
    <property type="entry name" value="MYND-TYPE DOMAIN-CONTAINING PROTEIN"/>
    <property type="match status" value="1"/>
</dbReference>